<keyword evidence="2" id="KW-1185">Reference proteome</keyword>
<reference evidence="1" key="1">
    <citation type="submission" date="2023-06" db="EMBL/GenBank/DDBJ databases">
        <authorList>
            <person name="Noh H."/>
        </authorList>
    </citation>
    <scope>NUCLEOTIDE SEQUENCE</scope>
    <source>
        <strain evidence="1">DUCC20226</strain>
    </source>
</reference>
<sequence length="157" mass="17157">MLISSYITVKVAYSLSQGASFEDPGSKVDHLHLGNNAIEALDKCQMGRVFIQPSKPYLIDPIKAPGGERLTWCPSGLLSFPPFPVFTYGCLDSGCTHLSLRANIPSQTYHPGSAGVGVASERDATLDVTYTLDVLWRSQWLEGEHYNVDDSHSAGLW</sequence>
<proteinExistence type="predicted"/>
<dbReference type="AlphaFoldDB" id="A0AAD9W4Q0"/>
<comment type="caution">
    <text evidence="1">The sequence shown here is derived from an EMBL/GenBank/DDBJ whole genome shotgun (WGS) entry which is preliminary data.</text>
</comment>
<protein>
    <submittedName>
        <fullName evidence="1">Uncharacterized protein</fullName>
    </submittedName>
</protein>
<name>A0AAD9W4Q0_PHOAM</name>
<accession>A0AAD9W4Q0</accession>
<gene>
    <name evidence="1" type="ORF">N8I77_003145</name>
</gene>
<organism evidence="1 2">
    <name type="scientific">Phomopsis amygdali</name>
    <name type="common">Fusicoccum amygdali</name>
    <dbReference type="NCBI Taxonomy" id="1214568"/>
    <lineage>
        <taxon>Eukaryota</taxon>
        <taxon>Fungi</taxon>
        <taxon>Dikarya</taxon>
        <taxon>Ascomycota</taxon>
        <taxon>Pezizomycotina</taxon>
        <taxon>Sordariomycetes</taxon>
        <taxon>Sordariomycetidae</taxon>
        <taxon>Diaporthales</taxon>
        <taxon>Diaporthaceae</taxon>
        <taxon>Diaporthe</taxon>
    </lineage>
</organism>
<evidence type="ECO:0000313" key="2">
    <source>
        <dbReference type="Proteomes" id="UP001265746"/>
    </source>
</evidence>
<evidence type="ECO:0000313" key="1">
    <source>
        <dbReference type="EMBL" id="KAK2609652.1"/>
    </source>
</evidence>
<dbReference type="Proteomes" id="UP001265746">
    <property type="component" value="Unassembled WGS sequence"/>
</dbReference>
<dbReference type="EMBL" id="JAUJFL010000002">
    <property type="protein sequence ID" value="KAK2609652.1"/>
    <property type="molecule type" value="Genomic_DNA"/>
</dbReference>